<sequence length="269" mass="30217">MIRILSTLSEASSHSLFVLYRSIRTPIKSSSTSSRFALPAPPRLICSGGSRIHTAKASSRSSSSIIEAFHPLFFYLSTAFCNSFSRVSMNLITHSPCLIHGKVNYSRMQNHSAAEWFCTEWVLLQSGSGSAAEPLRCRLVLLENHSAAEPIMQNGPVEWFCSAEWFCCKTTLQNGYPAEPILHNGSVVEAAEPFCRISFLMEIESDVRDSSHILLKQGAEARVFESHFMGRRSVIKERFSKNYRHPTLDSKLTLKCLSAVRFTMKLHFC</sequence>
<dbReference type="EC" id="2.7.11.1" evidence="1"/>
<keyword evidence="4 8" id="KW-0418">Kinase</keyword>
<comment type="catalytic activity">
    <reaction evidence="7">
        <text>L-seryl-[protein] + ATP = O-phospho-L-seryl-[protein] + ADP + H(+)</text>
        <dbReference type="Rhea" id="RHEA:17989"/>
        <dbReference type="Rhea" id="RHEA-COMP:9863"/>
        <dbReference type="Rhea" id="RHEA-COMP:11604"/>
        <dbReference type="ChEBI" id="CHEBI:15378"/>
        <dbReference type="ChEBI" id="CHEBI:29999"/>
        <dbReference type="ChEBI" id="CHEBI:30616"/>
        <dbReference type="ChEBI" id="CHEBI:83421"/>
        <dbReference type="ChEBI" id="CHEBI:456216"/>
        <dbReference type="EC" id="2.7.11.1"/>
    </reaction>
</comment>
<dbReference type="PANTHER" id="PTHR12209:SF0">
    <property type="entry name" value="EKC_KEOPS COMPLEX SUBUNIT TP53RK"/>
    <property type="match status" value="1"/>
</dbReference>
<gene>
    <name evidence="8" type="ORF">G2W53_041111</name>
</gene>
<dbReference type="PANTHER" id="PTHR12209">
    <property type="entry name" value="NON-SPECIFIC SERINE/THREONINE PROTEIN KINASE"/>
    <property type="match status" value="1"/>
</dbReference>
<dbReference type="AlphaFoldDB" id="A0A834SD91"/>
<accession>A0A834SD91</accession>
<evidence type="ECO:0000256" key="5">
    <source>
        <dbReference type="ARBA" id="ARBA00022840"/>
    </source>
</evidence>
<comment type="catalytic activity">
    <reaction evidence="6">
        <text>L-threonyl-[protein] + ATP = O-phospho-L-threonyl-[protein] + ADP + H(+)</text>
        <dbReference type="Rhea" id="RHEA:46608"/>
        <dbReference type="Rhea" id="RHEA-COMP:11060"/>
        <dbReference type="Rhea" id="RHEA-COMP:11605"/>
        <dbReference type="ChEBI" id="CHEBI:15378"/>
        <dbReference type="ChEBI" id="CHEBI:30013"/>
        <dbReference type="ChEBI" id="CHEBI:30616"/>
        <dbReference type="ChEBI" id="CHEBI:61977"/>
        <dbReference type="ChEBI" id="CHEBI:456216"/>
        <dbReference type="EC" id="2.7.11.1"/>
    </reaction>
</comment>
<evidence type="ECO:0000313" key="9">
    <source>
        <dbReference type="Proteomes" id="UP000634136"/>
    </source>
</evidence>
<dbReference type="GO" id="GO:0000408">
    <property type="term" value="C:EKC/KEOPS complex"/>
    <property type="evidence" value="ECO:0007669"/>
    <property type="project" value="TreeGrafter"/>
</dbReference>
<reference evidence="8" key="1">
    <citation type="submission" date="2020-09" db="EMBL/GenBank/DDBJ databases">
        <title>Genome-Enabled Discovery of Anthraquinone Biosynthesis in Senna tora.</title>
        <authorList>
            <person name="Kang S.-H."/>
            <person name="Pandey R.P."/>
            <person name="Lee C.-M."/>
            <person name="Sim J.-S."/>
            <person name="Jeong J.-T."/>
            <person name="Choi B.-S."/>
            <person name="Jung M."/>
            <person name="Ginzburg D."/>
            <person name="Zhao K."/>
            <person name="Won S.Y."/>
            <person name="Oh T.-J."/>
            <person name="Yu Y."/>
            <person name="Kim N.-H."/>
            <person name="Lee O.R."/>
            <person name="Lee T.-H."/>
            <person name="Bashyal P."/>
            <person name="Kim T.-S."/>
            <person name="Lee W.-H."/>
            <person name="Kawkins C."/>
            <person name="Kim C.-K."/>
            <person name="Kim J.S."/>
            <person name="Ahn B.O."/>
            <person name="Rhee S.Y."/>
            <person name="Sohng J.K."/>
        </authorList>
    </citation>
    <scope>NUCLEOTIDE SEQUENCE</scope>
    <source>
        <tissue evidence="8">Leaf</tissue>
    </source>
</reference>
<evidence type="ECO:0000313" key="8">
    <source>
        <dbReference type="EMBL" id="KAF7802000.1"/>
    </source>
</evidence>
<evidence type="ECO:0000256" key="2">
    <source>
        <dbReference type="ARBA" id="ARBA00022679"/>
    </source>
</evidence>
<evidence type="ECO:0000256" key="1">
    <source>
        <dbReference type="ARBA" id="ARBA00012513"/>
    </source>
</evidence>
<comment type="caution">
    <text evidence="8">The sequence shown here is derived from an EMBL/GenBank/DDBJ whole genome shotgun (WGS) entry which is preliminary data.</text>
</comment>
<dbReference type="GO" id="GO:0005634">
    <property type="term" value="C:nucleus"/>
    <property type="evidence" value="ECO:0007669"/>
    <property type="project" value="TreeGrafter"/>
</dbReference>
<organism evidence="8 9">
    <name type="scientific">Senna tora</name>
    <dbReference type="NCBI Taxonomy" id="362788"/>
    <lineage>
        <taxon>Eukaryota</taxon>
        <taxon>Viridiplantae</taxon>
        <taxon>Streptophyta</taxon>
        <taxon>Embryophyta</taxon>
        <taxon>Tracheophyta</taxon>
        <taxon>Spermatophyta</taxon>
        <taxon>Magnoliopsida</taxon>
        <taxon>eudicotyledons</taxon>
        <taxon>Gunneridae</taxon>
        <taxon>Pentapetalae</taxon>
        <taxon>rosids</taxon>
        <taxon>fabids</taxon>
        <taxon>Fabales</taxon>
        <taxon>Fabaceae</taxon>
        <taxon>Caesalpinioideae</taxon>
        <taxon>Cassia clade</taxon>
        <taxon>Senna</taxon>
    </lineage>
</organism>
<keyword evidence="9" id="KW-1185">Reference proteome</keyword>
<dbReference type="Gene3D" id="3.30.200.20">
    <property type="entry name" value="Phosphorylase Kinase, domain 1"/>
    <property type="match status" value="1"/>
</dbReference>
<keyword evidence="2" id="KW-0808">Transferase</keyword>
<dbReference type="GO" id="GO:0005829">
    <property type="term" value="C:cytosol"/>
    <property type="evidence" value="ECO:0007669"/>
    <property type="project" value="TreeGrafter"/>
</dbReference>
<dbReference type="GO" id="GO:0004674">
    <property type="term" value="F:protein serine/threonine kinase activity"/>
    <property type="evidence" value="ECO:0007669"/>
    <property type="project" value="UniProtKB-EC"/>
</dbReference>
<evidence type="ECO:0000256" key="4">
    <source>
        <dbReference type="ARBA" id="ARBA00022777"/>
    </source>
</evidence>
<dbReference type="EMBL" id="JAAIUW010000013">
    <property type="protein sequence ID" value="KAF7802000.1"/>
    <property type="molecule type" value="Genomic_DNA"/>
</dbReference>
<proteinExistence type="predicted"/>
<dbReference type="OrthoDB" id="3399at2759"/>
<keyword evidence="5" id="KW-0067">ATP-binding</keyword>
<keyword evidence="3" id="KW-0547">Nucleotide-binding</keyword>
<name>A0A834SD91_9FABA</name>
<dbReference type="GO" id="GO:0005524">
    <property type="term" value="F:ATP binding"/>
    <property type="evidence" value="ECO:0007669"/>
    <property type="project" value="UniProtKB-KW"/>
</dbReference>
<dbReference type="Proteomes" id="UP000634136">
    <property type="component" value="Unassembled WGS sequence"/>
</dbReference>
<evidence type="ECO:0000256" key="3">
    <source>
        <dbReference type="ARBA" id="ARBA00022741"/>
    </source>
</evidence>
<dbReference type="GO" id="GO:0070525">
    <property type="term" value="P:tRNA threonylcarbamoyladenosine metabolic process"/>
    <property type="evidence" value="ECO:0007669"/>
    <property type="project" value="TreeGrafter"/>
</dbReference>
<evidence type="ECO:0000256" key="6">
    <source>
        <dbReference type="ARBA" id="ARBA00047899"/>
    </source>
</evidence>
<protein>
    <recommendedName>
        <fullName evidence="1">non-specific serine/threonine protein kinase</fullName>
        <ecNumber evidence="1">2.7.11.1</ecNumber>
    </recommendedName>
</protein>
<evidence type="ECO:0000256" key="7">
    <source>
        <dbReference type="ARBA" id="ARBA00048679"/>
    </source>
</evidence>